<evidence type="ECO:0000313" key="2">
    <source>
        <dbReference type="Proteomes" id="UP000308230"/>
    </source>
</evidence>
<accession>A0A5R9F9F0</accession>
<comment type="caution">
    <text evidence="1">The sequence shown here is derived from an EMBL/GenBank/DDBJ whole genome shotgun (WGS) entry which is preliminary data.</text>
</comment>
<organism evidence="1 2">
    <name type="scientific">Exobacillus caeni</name>
    <dbReference type="NCBI Taxonomy" id="2574798"/>
    <lineage>
        <taxon>Bacteria</taxon>
        <taxon>Bacillati</taxon>
        <taxon>Bacillota</taxon>
        <taxon>Bacilli</taxon>
        <taxon>Bacillales</taxon>
        <taxon>Guptibacillaceae</taxon>
        <taxon>Exobacillus</taxon>
    </lineage>
</organism>
<evidence type="ECO:0000313" key="1">
    <source>
        <dbReference type="EMBL" id="TLS36335.1"/>
    </source>
</evidence>
<dbReference type="AlphaFoldDB" id="A0A5R9F9F0"/>
<protein>
    <submittedName>
        <fullName evidence="1">Uncharacterized protein</fullName>
    </submittedName>
</protein>
<sequence length="161" mass="18307">MKLRYGVEMKQPVDKLPGFIAQIIKATGELVNVTDRDGTLAIVQTSEEANKLALFYEKKGMLESTFSLFQLNPNSTLYGSFSDYGFISRSDVPYLFVETTIPFTITDGDETQIRMAKMQMEEDFLAIEPSVSNIYYVDHHKKELLEGYARAYGIKVTFLCE</sequence>
<keyword evidence="2" id="KW-1185">Reference proteome</keyword>
<dbReference type="EMBL" id="SWLG01000011">
    <property type="protein sequence ID" value="TLS36335.1"/>
    <property type="molecule type" value="Genomic_DNA"/>
</dbReference>
<name>A0A5R9F9F0_9BACL</name>
<reference evidence="1 2" key="1">
    <citation type="submission" date="2019-04" db="EMBL/GenBank/DDBJ databases">
        <title>Bacillus caeni sp. nov., a bacterium isolated from mangrove sediment.</title>
        <authorList>
            <person name="Huang H."/>
            <person name="Mo K."/>
            <person name="Hu Y."/>
        </authorList>
    </citation>
    <scope>NUCLEOTIDE SEQUENCE [LARGE SCALE GENOMIC DNA]</scope>
    <source>
        <strain evidence="1 2">HB172195</strain>
    </source>
</reference>
<dbReference type="Proteomes" id="UP000308230">
    <property type="component" value="Unassembled WGS sequence"/>
</dbReference>
<gene>
    <name evidence="1" type="ORF">FCL54_15495</name>
</gene>
<proteinExistence type="predicted"/>
<dbReference type="OrthoDB" id="2966456at2"/>
<dbReference type="RefSeq" id="WP_138127653.1">
    <property type="nucleotide sequence ID" value="NZ_SWLG01000011.1"/>
</dbReference>